<evidence type="ECO:0000313" key="2">
    <source>
        <dbReference type="EnsemblPlants" id="OBART07G01650.1"/>
    </source>
</evidence>
<organism evidence="2">
    <name type="scientific">Oryza barthii</name>
    <dbReference type="NCBI Taxonomy" id="65489"/>
    <lineage>
        <taxon>Eukaryota</taxon>
        <taxon>Viridiplantae</taxon>
        <taxon>Streptophyta</taxon>
        <taxon>Embryophyta</taxon>
        <taxon>Tracheophyta</taxon>
        <taxon>Spermatophyta</taxon>
        <taxon>Magnoliopsida</taxon>
        <taxon>Liliopsida</taxon>
        <taxon>Poales</taxon>
        <taxon>Poaceae</taxon>
        <taxon>BOP clade</taxon>
        <taxon>Oryzoideae</taxon>
        <taxon>Oryzeae</taxon>
        <taxon>Oryzinae</taxon>
        <taxon>Oryza</taxon>
    </lineage>
</organism>
<feature type="region of interest" description="Disordered" evidence="1">
    <location>
        <begin position="34"/>
        <end position="58"/>
    </location>
</feature>
<feature type="region of interest" description="Disordered" evidence="1">
    <location>
        <begin position="75"/>
        <end position="94"/>
    </location>
</feature>
<dbReference type="EnsemblPlants" id="OBART07G01650.1">
    <property type="protein sequence ID" value="OBART07G01650.1"/>
    <property type="gene ID" value="OBART07G01650"/>
</dbReference>
<keyword evidence="3" id="KW-1185">Reference proteome</keyword>
<reference evidence="2" key="1">
    <citation type="journal article" date="2009" name="Rice">
        <title>De Novo Next Generation Sequencing of Plant Genomes.</title>
        <authorList>
            <person name="Rounsley S."/>
            <person name="Marri P.R."/>
            <person name="Yu Y."/>
            <person name="He R."/>
            <person name="Sisneros N."/>
            <person name="Goicoechea J.L."/>
            <person name="Lee S.J."/>
            <person name="Angelova A."/>
            <person name="Kudrna D."/>
            <person name="Luo M."/>
            <person name="Affourtit J."/>
            <person name="Desany B."/>
            <person name="Knight J."/>
            <person name="Niazi F."/>
            <person name="Egholm M."/>
            <person name="Wing R.A."/>
        </authorList>
    </citation>
    <scope>NUCLEOTIDE SEQUENCE [LARGE SCALE GENOMIC DNA]</scope>
    <source>
        <strain evidence="2">cv. IRGC 105608</strain>
    </source>
</reference>
<dbReference type="PaxDb" id="65489-OBART07G01650.1"/>
<proteinExistence type="predicted"/>
<name>A0A0D3GLT9_9ORYZ</name>
<dbReference type="Gramene" id="OBART07G01650.1">
    <property type="protein sequence ID" value="OBART07G01650.1"/>
    <property type="gene ID" value="OBART07G01650"/>
</dbReference>
<reference evidence="2" key="2">
    <citation type="submission" date="2015-03" db="UniProtKB">
        <authorList>
            <consortium name="EnsemblPlants"/>
        </authorList>
    </citation>
    <scope>IDENTIFICATION</scope>
</reference>
<dbReference type="HOGENOM" id="CLU_197059_0_0_1"/>
<sequence length="94" mass="10080">MGKMPKGGLLRYAYDHLGPESRTVVEHAVVPFLPNGPRAKGHDSVESTTMHPPNFESAGAVPLVEGNIARGKALWEPEAREDDPLQLEGLGAPN</sequence>
<protein>
    <submittedName>
        <fullName evidence="2">Uncharacterized protein</fullName>
    </submittedName>
</protein>
<evidence type="ECO:0000256" key="1">
    <source>
        <dbReference type="SAM" id="MobiDB-lite"/>
    </source>
</evidence>
<dbReference type="STRING" id="65489.A0A0D3GLT9"/>
<dbReference type="AlphaFoldDB" id="A0A0D3GLT9"/>
<dbReference type="Proteomes" id="UP000026960">
    <property type="component" value="Chromosome 7"/>
</dbReference>
<accession>A0A0D3GLT9</accession>
<evidence type="ECO:0000313" key="3">
    <source>
        <dbReference type="Proteomes" id="UP000026960"/>
    </source>
</evidence>